<reference evidence="2 3" key="1">
    <citation type="journal article" date="2018" name="PLoS Genet.">
        <title>Population sequencing reveals clonal diversity and ancestral inbreeding in the grapevine cultivar Chardonnay.</title>
        <authorList>
            <person name="Roach M.J."/>
            <person name="Johnson D.L."/>
            <person name="Bohlmann J."/>
            <person name="van Vuuren H.J."/>
            <person name="Jones S.J."/>
            <person name="Pretorius I.S."/>
            <person name="Schmidt S.A."/>
            <person name="Borneman A.R."/>
        </authorList>
    </citation>
    <scope>NUCLEOTIDE SEQUENCE [LARGE SCALE GENOMIC DNA]</scope>
    <source>
        <strain evidence="3">cv. Chardonnay</strain>
        <tissue evidence="2">Leaf</tissue>
    </source>
</reference>
<accession>A0A438H984</accession>
<dbReference type="EMBL" id="QGNW01000257">
    <property type="protein sequence ID" value="RVW81086.1"/>
    <property type="molecule type" value="Genomic_DNA"/>
</dbReference>
<feature type="compositionally biased region" description="Basic and acidic residues" evidence="1">
    <location>
        <begin position="270"/>
        <end position="281"/>
    </location>
</feature>
<evidence type="ECO:0000256" key="1">
    <source>
        <dbReference type="SAM" id="MobiDB-lite"/>
    </source>
</evidence>
<dbReference type="AlphaFoldDB" id="A0A438H984"/>
<sequence length="291" mass="31431">MLCYVQDLEELLGYSQSQANHTLFYNHSSDGKLAILIVCFVGMEFSISREDLTIDDVSGLKERCKDSEVREESMVCSHGWEMKALSRESGSIFLLEQVGKAGSKPSVSPFEALDGSLGFLTTKDKAKGGPRSLKRLPSIEWSANKLAKDVPSSSASGPDKDGPGSFLSESSMMPPKPTSGILGKVNKVSKGVQYPMFNGEKGNNNERRGFFDNPILHAKSQGLEKRVSGVDDVLLAETSTFVDESHLECLKIIVESALGKDLAIGSEKQVSSKEDGDKEGHGVYVSGEKGS</sequence>
<evidence type="ECO:0000313" key="2">
    <source>
        <dbReference type="EMBL" id="RVW81086.1"/>
    </source>
</evidence>
<organism evidence="2 3">
    <name type="scientific">Vitis vinifera</name>
    <name type="common">Grape</name>
    <dbReference type="NCBI Taxonomy" id="29760"/>
    <lineage>
        <taxon>Eukaryota</taxon>
        <taxon>Viridiplantae</taxon>
        <taxon>Streptophyta</taxon>
        <taxon>Embryophyta</taxon>
        <taxon>Tracheophyta</taxon>
        <taxon>Spermatophyta</taxon>
        <taxon>Magnoliopsida</taxon>
        <taxon>eudicotyledons</taxon>
        <taxon>Gunneridae</taxon>
        <taxon>Pentapetalae</taxon>
        <taxon>rosids</taxon>
        <taxon>Vitales</taxon>
        <taxon>Vitaceae</taxon>
        <taxon>Viteae</taxon>
        <taxon>Vitis</taxon>
    </lineage>
</organism>
<name>A0A438H984_VITVI</name>
<feature type="region of interest" description="Disordered" evidence="1">
    <location>
        <begin position="147"/>
        <end position="183"/>
    </location>
</feature>
<proteinExistence type="predicted"/>
<protein>
    <submittedName>
        <fullName evidence="2">Uncharacterized protein</fullName>
    </submittedName>
</protein>
<dbReference type="Proteomes" id="UP000288805">
    <property type="component" value="Unassembled WGS sequence"/>
</dbReference>
<comment type="caution">
    <text evidence="2">The sequence shown here is derived from an EMBL/GenBank/DDBJ whole genome shotgun (WGS) entry which is preliminary data.</text>
</comment>
<gene>
    <name evidence="2" type="ORF">CK203_045353</name>
</gene>
<feature type="region of interest" description="Disordered" evidence="1">
    <location>
        <begin position="267"/>
        <end position="291"/>
    </location>
</feature>
<evidence type="ECO:0000313" key="3">
    <source>
        <dbReference type="Proteomes" id="UP000288805"/>
    </source>
</evidence>